<sequence length="60" mass="6932">MLDPEGRFSEETIEAVPPPMHADDPRGSAPNLAIRRRIERMRELKSLRELLDDPDFDDLT</sequence>
<dbReference type="KEGG" id="tsy:THSYN_21390"/>
<feature type="region of interest" description="Disordered" evidence="1">
    <location>
        <begin position="1"/>
        <end position="31"/>
    </location>
</feature>
<dbReference type="RefSeq" id="WP_100920934.1">
    <property type="nucleotide sequence ID" value="NZ_CP020370.1"/>
</dbReference>
<evidence type="ECO:0000256" key="1">
    <source>
        <dbReference type="SAM" id="MobiDB-lite"/>
    </source>
</evidence>
<name>A0A2K8UCB7_9GAMM</name>
<dbReference type="NCBIfam" id="NF046101">
    <property type="entry name" value="PA3496_fam"/>
    <property type="match status" value="1"/>
</dbReference>
<accession>A0A2K8UCB7</accession>
<proteinExistence type="predicted"/>
<feature type="compositionally biased region" description="Basic and acidic residues" evidence="1">
    <location>
        <begin position="1"/>
        <end position="10"/>
    </location>
</feature>
<evidence type="ECO:0000313" key="3">
    <source>
        <dbReference type="Proteomes" id="UP000232638"/>
    </source>
</evidence>
<organism evidence="2 3">
    <name type="scientific">Candidatus Thiodictyon syntrophicum</name>
    <dbReference type="NCBI Taxonomy" id="1166950"/>
    <lineage>
        <taxon>Bacteria</taxon>
        <taxon>Pseudomonadati</taxon>
        <taxon>Pseudomonadota</taxon>
        <taxon>Gammaproteobacteria</taxon>
        <taxon>Chromatiales</taxon>
        <taxon>Chromatiaceae</taxon>
        <taxon>Thiodictyon</taxon>
    </lineage>
</organism>
<protein>
    <submittedName>
        <fullName evidence="2">Uncharacterized protein</fullName>
    </submittedName>
</protein>
<dbReference type="InterPro" id="IPR058059">
    <property type="entry name" value="PA3496-like"/>
</dbReference>
<dbReference type="Proteomes" id="UP000232638">
    <property type="component" value="Chromosome"/>
</dbReference>
<dbReference type="OrthoDB" id="5772512at2"/>
<dbReference type="AlphaFoldDB" id="A0A2K8UCB7"/>
<gene>
    <name evidence="2" type="ORF">THSYN_21390</name>
</gene>
<dbReference type="EMBL" id="CP020370">
    <property type="protein sequence ID" value="AUB83244.1"/>
    <property type="molecule type" value="Genomic_DNA"/>
</dbReference>
<reference evidence="2 3" key="1">
    <citation type="submission" date="2017-03" db="EMBL/GenBank/DDBJ databases">
        <title>Complete genome sequence of Candidatus 'Thiodictyon syntrophicum' sp. nov. strain Cad16T, a photolithoautotroph purple sulfur bacterium isolated from an alpine meromictic lake.</title>
        <authorList>
            <person name="Luedin S.M."/>
            <person name="Pothier J.F."/>
            <person name="Danza F."/>
            <person name="Storelli N."/>
            <person name="Wittwer M."/>
            <person name="Tonolla M."/>
        </authorList>
    </citation>
    <scope>NUCLEOTIDE SEQUENCE [LARGE SCALE GENOMIC DNA]</scope>
    <source>
        <strain evidence="2 3">Cad16T</strain>
    </source>
</reference>
<keyword evidence="3" id="KW-1185">Reference proteome</keyword>
<evidence type="ECO:0000313" key="2">
    <source>
        <dbReference type="EMBL" id="AUB83244.1"/>
    </source>
</evidence>